<dbReference type="Pfam" id="PF14432">
    <property type="entry name" value="DYW_deaminase"/>
    <property type="match status" value="1"/>
</dbReference>
<dbReference type="NCBIfam" id="TIGR00756">
    <property type="entry name" value="PPR"/>
    <property type="match status" value="6"/>
</dbReference>
<dbReference type="EMBL" id="OZ075127">
    <property type="protein sequence ID" value="CAL4947370.1"/>
    <property type="molecule type" value="Genomic_DNA"/>
</dbReference>
<dbReference type="FunFam" id="1.25.40.10:FF:000882">
    <property type="entry name" value="Putative pentatricopeptide repeat-containing protein"/>
    <property type="match status" value="1"/>
</dbReference>
<feature type="repeat" description="PPR" evidence="3">
    <location>
        <begin position="444"/>
        <end position="478"/>
    </location>
</feature>
<feature type="repeat" description="PPR" evidence="3">
    <location>
        <begin position="343"/>
        <end position="377"/>
    </location>
</feature>
<proteinExistence type="predicted"/>
<dbReference type="FunFam" id="1.25.40.10:FF:000284">
    <property type="entry name" value="Pentatricopeptide repeat-containing protein"/>
    <property type="match status" value="1"/>
</dbReference>
<feature type="repeat" description="PPR" evidence="3">
    <location>
        <begin position="76"/>
        <end position="110"/>
    </location>
</feature>
<feature type="domain" description="DYW" evidence="4">
    <location>
        <begin position="659"/>
        <end position="751"/>
    </location>
</feature>
<dbReference type="InterPro" id="IPR032867">
    <property type="entry name" value="DYW_dom"/>
</dbReference>
<dbReference type="Pfam" id="PF01535">
    <property type="entry name" value="PPR"/>
    <property type="match status" value="6"/>
</dbReference>
<keyword evidence="1" id="KW-0677">Repeat</keyword>
<dbReference type="InterPro" id="IPR011990">
    <property type="entry name" value="TPR-like_helical_dom_sf"/>
</dbReference>
<dbReference type="Proteomes" id="UP001497457">
    <property type="component" value="Chromosome 17b"/>
</dbReference>
<dbReference type="FunFam" id="1.25.40.10:FF:000738">
    <property type="entry name" value="Pentatricopeptide repeat-containing protein chloroplastic"/>
    <property type="match status" value="1"/>
</dbReference>
<dbReference type="InterPro" id="IPR046848">
    <property type="entry name" value="E_motif"/>
</dbReference>
<dbReference type="Pfam" id="PF13041">
    <property type="entry name" value="PPR_2"/>
    <property type="match status" value="3"/>
</dbReference>
<dbReference type="Pfam" id="PF20431">
    <property type="entry name" value="E_motif"/>
    <property type="match status" value="1"/>
</dbReference>
<feature type="repeat" description="PPR" evidence="3">
    <location>
        <begin position="242"/>
        <end position="276"/>
    </location>
</feature>
<protein>
    <recommendedName>
        <fullName evidence="4">DYW domain-containing protein</fullName>
    </recommendedName>
</protein>
<evidence type="ECO:0000256" key="1">
    <source>
        <dbReference type="ARBA" id="ARBA00022737"/>
    </source>
</evidence>
<reference evidence="5" key="1">
    <citation type="submission" date="2024-10" db="EMBL/GenBank/DDBJ databases">
        <authorList>
            <person name="Ryan C."/>
        </authorList>
    </citation>
    <scope>NUCLEOTIDE SEQUENCE [LARGE SCALE GENOMIC DNA]</scope>
</reference>
<dbReference type="Gene3D" id="1.25.40.10">
    <property type="entry name" value="Tetratricopeptide repeat domain"/>
    <property type="match status" value="5"/>
</dbReference>
<organism evidence="5 6">
    <name type="scientific">Urochloa decumbens</name>
    <dbReference type="NCBI Taxonomy" id="240449"/>
    <lineage>
        <taxon>Eukaryota</taxon>
        <taxon>Viridiplantae</taxon>
        <taxon>Streptophyta</taxon>
        <taxon>Embryophyta</taxon>
        <taxon>Tracheophyta</taxon>
        <taxon>Spermatophyta</taxon>
        <taxon>Magnoliopsida</taxon>
        <taxon>Liliopsida</taxon>
        <taxon>Poales</taxon>
        <taxon>Poaceae</taxon>
        <taxon>PACMAD clade</taxon>
        <taxon>Panicoideae</taxon>
        <taxon>Panicodae</taxon>
        <taxon>Paniceae</taxon>
        <taxon>Melinidinae</taxon>
        <taxon>Urochloa</taxon>
    </lineage>
</organism>
<dbReference type="AlphaFoldDB" id="A0ABC8YPK6"/>
<name>A0ABC8YPK6_9POAL</name>
<evidence type="ECO:0000313" key="5">
    <source>
        <dbReference type="EMBL" id="CAL4947370.1"/>
    </source>
</evidence>
<keyword evidence="2" id="KW-0809">Transit peptide</keyword>
<dbReference type="PANTHER" id="PTHR47926">
    <property type="entry name" value="PENTATRICOPEPTIDE REPEAT-CONTAINING PROTEIN"/>
    <property type="match status" value="1"/>
</dbReference>
<feature type="repeat" description="PPR" evidence="3">
    <location>
        <begin position="479"/>
        <end position="514"/>
    </location>
</feature>
<feature type="repeat" description="PPR" evidence="3">
    <location>
        <begin position="211"/>
        <end position="241"/>
    </location>
</feature>
<dbReference type="InterPro" id="IPR002885">
    <property type="entry name" value="PPR_rpt"/>
</dbReference>
<evidence type="ECO:0000256" key="3">
    <source>
        <dbReference type="PROSITE-ProRule" id="PRU00708"/>
    </source>
</evidence>
<dbReference type="PROSITE" id="PS51375">
    <property type="entry name" value="PPR"/>
    <property type="match status" value="6"/>
</dbReference>
<dbReference type="InterPro" id="IPR046960">
    <property type="entry name" value="PPR_At4g14850-like_plant"/>
</dbReference>
<keyword evidence="6" id="KW-1185">Reference proteome</keyword>
<gene>
    <name evidence="5" type="ORF">URODEC1_LOCUS36712</name>
</gene>
<sequence>MSRPLCNYYAAILSSVATAAGGRSGAHVAGAVHCLILRTLPHPPPVHLLNHLLTAYGKSGRHARARGLFDAMPHRNLYTYNALLTTLAHARLLGDMEALFASMPERDAVSYNALIAGFAGANLPARAAGAYRTLLREEDAGVRPSRITMSSMVMAASALGDRALGRQFHCQILRVGFGAYAFVGSPLVDMYAKMGLIGYAKRVFDELEGKNVVMYNTMITGLLRCKMVQEARQLFEVMTDRDSITWTTMVTGLTQNGLESEALDVFRRMRAQGVAIDQYTFGSILTACGALSALEQGKQIHAYTIRTCYDDNIFVGSALVDMYSKCRSIILAETVFWRMSSRNIISWTAMIVGYGQNGCSEEAVRAFSEMQRDGIEPDDYTLGSVISSCANLASLEEGAQFHCLALVSGLMPYITVSNALVTLYGKCGSIEDAHRLFDEMPFHDQVSWTALVSGYAQFGKAKETIDLFEKMLSKGVKPDGVTFIGVLSACSRAGFVEKGRSYFYSMQKDHGIVPVDDHYTCMIDLYSRSGRLKEAEEFIKKMPVRPDAIGWGTLLSACRLRGDMEIGKWAAENLLEIDPHNPASYVLLCSMHAAKGQWNEVAQLRRGMRDRQVKKEPGCSWIKYKNKVHIFSADDQSHPFSKGIYEKLEWLNSKMVEEGYKPDVSSVLHDVADADKVHMLSHHSEKLAIAFGLMFVPQDMPIRIVKNLRVCVDCHNATKFISKITGRDILVRDAVRFHKFSNGLCSCGDFW</sequence>
<evidence type="ECO:0000259" key="4">
    <source>
        <dbReference type="Pfam" id="PF14432"/>
    </source>
</evidence>
<dbReference type="FunFam" id="1.25.40.10:FF:000472">
    <property type="entry name" value="Putative pentatricopeptide repeat-containing protein"/>
    <property type="match status" value="1"/>
</dbReference>
<accession>A0ABC8YPK6</accession>
<dbReference type="PANTHER" id="PTHR47926:SF511">
    <property type="entry name" value="PENTATRICOPEPTIDE REPEAT-CONTAINING PROTEIN"/>
    <property type="match status" value="1"/>
</dbReference>
<evidence type="ECO:0000313" key="6">
    <source>
        <dbReference type="Proteomes" id="UP001497457"/>
    </source>
</evidence>
<dbReference type="FunFam" id="1.25.40.10:FF:000629">
    <property type="entry name" value="Putative pentatricopeptide repeat-containing protein"/>
    <property type="match status" value="1"/>
</dbReference>
<evidence type="ECO:0000256" key="2">
    <source>
        <dbReference type="ARBA" id="ARBA00022946"/>
    </source>
</evidence>